<dbReference type="STRING" id="1454003.AW10_03465"/>
<dbReference type="AlphaFoldDB" id="A0A011PLV5"/>
<dbReference type="PATRIC" id="fig|1454003.3.peg.3519"/>
<sequence>MTACKCLLLLFLFLVTPVTSAAPPIERWQTASGVRVLFVESHALPIVDIQVDFAAGTAYENFAQAGIASLTRELVELGVAGMDETQIASRMADVGAQLSGEVDRDRASIILRTLSMGDKRRVAFELLRAILSTPQFPAAVFEREKARSLAALKEALTRPEALVKRAFWSAMYGSHPYGRHETTESLATLERADVLAFHAAHYTAPRARLAIVGDLSRAQAEAVAEELTAALATSPGMTAIAVPELPSSSEQRIAHPAVQAHLLLGLPALKRGDPDFFPLIVGNYTLGGGGFVSRLMKAVRDQRGFAYSVHSHFQPLAQLGPFEIGLQTKKEQAQDALAVTREVLASFLREGPSDEELLAAKQNLIGSFPLHLDSNREILRSVAVIGFYELPLDYLDRYSDNIEEVTLSDIKAAFARRVRPEHLVTVIVAGE</sequence>
<dbReference type="Pfam" id="PF05193">
    <property type="entry name" value="Peptidase_M16_C"/>
    <property type="match status" value="1"/>
</dbReference>
<reference evidence="4 5" key="1">
    <citation type="submission" date="2014-02" db="EMBL/GenBank/DDBJ databases">
        <title>Expanding our view of genomic diversity in Candidatus Accumulibacter clades.</title>
        <authorList>
            <person name="Skennerton C.T."/>
            <person name="Barr J.J."/>
            <person name="Slater F.R."/>
            <person name="Bond P.L."/>
            <person name="Tyson G.W."/>
        </authorList>
    </citation>
    <scope>NUCLEOTIDE SEQUENCE [LARGE SCALE GENOMIC DNA]</scope>
    <source>
        <strain evidence="5">BA-92</strain>
    </source>
</reference>
<evidence type="ECO:0000259" key="2">
    <source>
        <dbReference type="Pfam" id="PF00675"/>
    </source>
</evidence>
<evidence type="ECO:0000313" key="4">
    <source>
        <dbReference type="EMBL" id="EXI77830.1"/>
    </source>
</evidence>
<dbReference type="Proteomes" id="UP000021816">
    <property type="component" value="Unassembled WGS sequence"/>
</dbReference>
<name>A0A011PLV5_9PROT</name>
<evidence type="ECO:0000256" key="1">
    <source>
        <dbReference type="SAM" id="SignalP"/>
    </source>
</evidence>
<evidence type="ECO:0000313" key="5">
    <source>
        <dbReference type="Proteomes" id="UP000021816"/>
    </source>
</evidence>
<feature type="domain" description="Peptidase M16 N-terminal" evidence="2">
    <location>
        <begin position="36"/>
        <end position="180"/>
    </location>
</feature>
<proteinExistence type="predicted"/>
<dbReference type="InterPro" id="IPR050361">
    <property type="entry name" value="MPP/UQCRC_Complex"/>
</dbReference>
<dbReference type="InterPro" id="IPR011765">
    <property type="entry name" value="Pept_M16_N"/>
</dbReference>
<feature type="domain" description="Peptidase M16 C-terminal" evidence="3">
    <location>
        <begin position="189"/>
        <end position="364"/>
    </location>
</feature>
<organism evidence="4 5">
    <name type="scientific">Candidatus Accumulibacter appositus</name>
    <dbReference type="NCBI Taxonomy" id="1454003"/>
    <lineage>
        <taxon>Bacteria</taxon>
        <taxon>Pseudomonadati</taxon>
        <taxon>Pseudomonadota</taxon>
        <taxon>Betaproteobacteria</taxon>
        <taxon>Candidatus Accumulibacter</taxon>
    </lineage>
</organism>
<comment type="caution">
    <text evidence="4">The sequence shown here is derived from an EMBL/GenBank/DDBJ whole genome shotgun (WGS) entry which is preliminary data.</text>
</comment>
<dbReference type="EMBL" id="JEMX01000088">
    <property type="protein sequence ID" value="EXI77830.1"/>
    <property type="molecule type" value="Genomic_DNA"/>
</dbReference>
<feature type="signal peptide" evidence="1">
    <location>
        <begin position="1"/>
        <end position="21"/>
    </location>
</feature>
<evidence type="ECO:0000259" key="3">
    <source>
        <dbReference type="Pfam" id="PF05193"/>
    </source>
</evidence>
<keyword evidence="1" id="KW-0732">Signal</keyword>
<gene>
    <name evidence="4" type="ORF">AW10_03465</name>
</gene>
<dbReference type="InterPro" id="IPR011249">
    <property type="entry name" value="Metalloenz_LuxS/M16"/>
</dbReference>
<accession>A0A011PLV5</accession>
<protein>
    <submittedName>
        <fullName evidence="4">Peptidase M16 inactive domain protein</fullName>
    </submittedName>
</protein>
<dbReference type="PANTHER" id="PTHR11851:SF224">
    <property type="entry name" value="PROCESSING PROTEASE"/>
    <property type="match status" value="1"/>
</dbReference>
<dbReference type="GO" id="GO:0046872">
    <property type="term" value="F:metal ion binding"/>
    <property type="evidence" value="ECO:0007669"/>
    <property type="project" value="InterPro"/>
</dbReference>
<feature type="chain" id="PRO_5001461379" evidence="1">
    <location>
        <begin position="22"/>
        <end position="431"/>
    </location>
</feature>
<dbReference type="PANTHER" id="PTHR11851">
    <property type="entry name" value="METALLOPROTEASE"/>
    <property type="match status" value="1"/>
</dbReference>
<dbReference type="SUPFAM" id="SSF63411">
    <property type="entry name" value="LuxS/MPP-like metallohydrolase"/>
    <property type="match status" value="2"/>
</dbReference>
<dbReference type="Gene3D" id="3.30.830.10">
    <property type="entry name" value="Metalloenzyme, LuxS/M16 peptidase-like"/>
    <property type="match status" value="2"/>
</dbReference>
<dbReference type="InterPro" id="IPR007863">
    <property type="entry name" value="Peptidase_M16_C"/>
</dbReference>
<dbReference type="Pfam" id="PF00675">
    <property type="entry name" value="Peptidase_M16"/>
    <property type="match status" value="1"/>
</dbReference>